<dbReference type="EMBL" id="KL367481">
    <property type="protein sequence ID" value="KFD71633.1"/>
    <property type="molecule type" value="Genomic_DNA"/>
</dbReference>
<evidence type="ECO:0000313" key="3">
    <source>
        <dbReference type="Proteomes" id="UP000030764"/>
    </source>
</evidence>
<proteinExistence type="predicted"/>
<dbReference type="AlphaFoldDB" id="A0A085NQ87"/>
<name>A0A085NQ87_9BILA</name>
<dbReference type="EMBL" id="KL363213">
    <property type="protein sequence ID" value="KFD53840.1"/>
    <property type="molecule type" value="Genomic_DNA"/>
</dbReference>
<gene>
    <name evidence="1" type="ORF">M513_05346</name>
    <name evidence="2" type="ORF">M514_05346</name>
</gene>
<keyword evidence="3" id="KW-1185">Reference proteome</keyword>
<protein>
    <submittedName>
        <fullName evidence="2">Uncharacterized protein</fullName>
    </submittedName>
</protein>
<dbReference type="Proteomes" id="UP000030758">
    <property type="component" value="Unassembled WGS sequence"/>
</dbReference>
<evidence type="ECO:0000313" key="1">
    <source>
        <dbReference type="EMBL" id="KFD53840.1"/>
    </source>
</evidence>
<accession>A0A085NQ87</accession>
<reference evidence="2 3" key="1">
    <citation type="journal article" date="2014" name="Nat. Genet.">
        <title>Genome and transcriptome of the porcine whipworm Trichuris suis.</title>
        <authorList>
            <person name="Jex A.R."/>
            <person name="Nejsum P."/>
            <person name="Schwarz E.M."/>
            <person name="Hu L."/>
            <person name="Young N.D."/>
            <person name="Hall R.S."/>
            <person name="Korhonen P.K."/>
            <person name="Liao S."/>
            <person name="Thamsborg S."/>
            <person name="Xia J."/>
            <person name="Xu P."/>
            <person name="Wang S."/>
            <person name="Scheerlinck J.P."/>
            <person name="Hofmann A."/>
            <person name="Sternberg P.W."/>
            <person name="Wang J."/>
            <person name="Gasser R.B."/>
        </authorList>
    </citation>
    <scope>NUCLEOTIDE SEQUENCE [LARGE SCALE GENOMIC DNA]</scope>
    <source>
        <strain evidence="2">DCEP-RM93F</strain>
        <strain evidence="1">DCEP-RM93M</strain>
    </source>
</reference>
<sequence>MPKASLILKNGHTCSKCRQSRSCAAQVPPTVYVQVADNAADTSPGKSESRQTLEVLKLVAGRILVSLAQSVNVSNIVR</sequence>
<dbReference type="Proteomes" id="UP000030764">
    <property type="component" value="Unassembled WGS sequence"/>
</dbReference>
<evidence type="ECO:0000313" key="2">
    <source>
        <dbReference type="EMBL" id="KFD71633.1"/>
    </source>
</evidence>
<organism evidence="2">
    <name type="scientific">Trichuris suis</name>
    <name type="common">pig whipworm</name>
    <dbReference type="NCBI Taxonomy" id="68888"/>
    <lineage>
        <taxon>Eukaryota</taxon>
        <taxon>Metazoa</taxon>
        <taxon>Ecdysozoa</taxon>
        <taxon>Nematoda</taxon>
        <taxon>Enoplea</taxon>
        <taxon>Dorylaimia</taxon>
        <taxon>Trichinellida</taxon>
        <taxon>Trichuridae</taxon>
        <taxon>Trichuris</taxon>
    </lineage>
</organism>